<comment type="similarity">
    <text evidence="1">Belongs to the peptidase M43B family.</text>
</comment>
<evidence type="ECO:0000256" key="2">
    <source>
        <dbReference type="ARBA" id="ARBA00022670"/>
    </source>
</evidence>
<evidence type="ECO:0000256" key="5">
    <source>
        <dbReference type="ARBA" id="ARBA00022801"/>
    </source>
</evidence>
<evidence type="ECO:0000256" key="1">
    <source>
        <dbReference type="ARBA" id="ARBA00008721"/>
    </source>
</evidence>
<keyword evidence="4 10" id="KW-0732">Signal</keyword>
<dbReference type="InterPro" id="IPR008754">
    <property type="entry name" value="Peptidase_M43"/>
</dbReference>
<dbReference type="InterPro" id="IPR024079">
    <property type="entry name" value="MetalloPept_cat_dom_sf"/>
</dbReference>
<name>A0ABU2M4W4_9ACTN</name>
<dbReference type="GO" id="GO:0008237">
    <property type="term" value="F:metallopeptidase activity"/>
    <property type="evidence" value="ECO:0007669"/>
    <property type="project" value="UniProtKB-KW"/>
</dbReference>
<evidence type="ECO:0000256" key="8">
    <source>
        <dbReference type="ARBA" id="ARBA00023157"/>
    </source>
</evidence>
<reference evidence="13" key="1">
    <citation type="submission" date="2023-07" db="EMBL/GenBank/DDBJ databases">
        <title>30 novel species of actinomycetes from the DSMZ collection.</title>
        <authorList>
            <person name="Nouioui I."/>
        </authorList>
    </citation>
    <scope>NUCLEOTIDE SEQUENCE [LARGE SCALE GENOMIC DNA]</scope>
    <source>
        <strain evidence="13">DSM 44743</strain>
    </source>
</reference>
<gene>
    <name evidence="12" type="ORF">RM479_04425</name>
</gene>
<evidence type="ECO:0000256" key="7">
    <source>
        <dbReference type="ARBA" id="ARBA00023049"/>
    </source>
</evidence>
<dbReference type="CDD" id="cd04275">
    <property type="entry name" value="ZnMc_pappalysin_like"/>
    <property type="match status" value="1"/>
</dbReference>
<evidence type="ECO:0000259" key="11">
    <source>
        <dbReference type="Pfam" id="PF05572"/>
    </source>
</evidence>
<dbReference type="Gene3D" id="3.40.390.10">
    <property type="entry name" value="Collagenase (Catalytic Domain)"/>
    <property type="match status" value="1"/>
</dbReference>
<dbReference type="SUPFAM" id="SSF55486">
    <property type="entry name" value="Metalloproteases ('zincins'), catalytic domain"/>
    <property type="match status" value="1"/>
</dbReference>
<keyword evidence="13" id="KW-1185">Reference proteome</keyword>
<keyword evidence="7 12" id="KW-0482">Metalloprotease</keyword>
<feature type="chain" id="PRO_5046039489" evidence="10">
    <location>
        <begin position="24"/>
        <end position="328"/>
    </location>
</feature>
<sequence>MIGRNARGTTAALWTGLVMCGLALTGTVASTLPDPTGSGPERTAVVTEPECPPGTVARLADPGAGAVPDSGELTPEQAARYHGELRAALRSLRSHEIAPPANTVPVVVHVISATDGRGHVSDARVDAQIDVLNTAYSGGYDEVGADTGFRFTLAEVTRTEDDAWFSDFSGHRDAIRARLRRGGPETLNIYTADLGSGLLGYSSFPQDYATAPERDGVVIAHDTLPGGDRERFDLGHTGTHEVGHWLGLFHTFQNGCLTPGDYVHDTPYEREAAAGCPKGRDSCPHRRGLDPVTNFMDYSDDDCMTHFTQGQARRMAEHWTAFRSPRDL</sequence>
<proteinExistence type="inferred from homology"/>
<keyword evidence="3" id="KW-0479">Metal-binding</keyword>
<keyword evidence="5" id="KW-0378">Hydrolase</keyword>
<evidence type="ECO:0000256" key="4">
    <source>
        <dbReference type="ARBA" id="ARBA00022729"/>
    </source>
</evidence>
<evidence type="ECO:0000256" key="3">
    <source>
        <dbReference type="ARBA" id="ARBA00022723"/>
    </source>
</evidence>
<organism evidence="12 13">
    <name type="scientific">Nocardiopsis lambiniae</name>
    <dbReference type="NCBI Taxonomy" id="3075539"/>
    <lineage>
        <taxon>Bacteria</taxon>
        <taxon>Bacillati</taxon>
        <taxon>Actinomycetota</taxon>
        <taxon>Actinomycetes</taxon>
        <taxon>Streptosporangiales</taxon>
        <taxon>Nocardiopsidaceae</taxon>
        <taxon>Nocardiopsis</taxon>
    </lineage>
</organism>
<evidence type="ECO:0000313" key="12">
    <source>
        <dbReference type="EMBL" id="MDT0327652.1"/>
    </source>
</evidence>
<feature type="domain" description="Peptidase M43 pregnancy-associated plasma-A" evidence="11">
    <location>
        <begin position="231"/>
        <end position="317"/>
    </location>
</feature>
<protein>
    <submittedName>
        <fullName evidence="12">Zinc metalloprotease</fullName>
    </submittedName>
</protein>
<evidence type="ECO:0000256" key="6">
    <source>
        <dbReference type="ARBA" id="ARBA00022833"/>
    </source>
</evidence>
<dbReference type="PANTHER" id="PTHR47466:SF1">
    <property type="entry name" value="METALLOPROTEASE MEP1 (AFU_ORTHOLOGUE AFUA_1G07730)-RELATED"/>
    <property type="match status" value="1"/>
</dbReference>
<feature type="signal peptide" evidence="10">
    <location>
        <begin position="1"/>
        <end position="23"/>
    </location>
</feature>
<dbReference type="PANTHER" id="PTHR47466">
    <property type="match status" value="1"/>
</dbReference>
<keyword evidence="6" id="KW-0862">Zinc</keyword>
<feature type="region of interest" description="Disordered" evidence="9">
    <location>
        <begin position="30"/>
        <end position="53"/>
    </location>
</feature>
<keyword evidence="2" id="KW-0645">Protease</keyword>
<evidence type="ECO:0000313" key="13">
    <source>
        <dbReference type="Proteomes" id="UP001183390"/>
    </source>
</evidence>
<dbReference type="EMBL" id="JAVREP010000002">
    <property type="protein sequence ID" value="MDT0327652.1"/>
    <property type="molecule type" value="Genomic_DNA"/>
</dbReference>
<dbReference type="Pfam" id="PF05572">
    <property type="entry name" value="Peptidase_M43"/>
    <property type="match status" value="1"/>
</dbReference>
<evidence type="ECO:0000256" key="10">
    <source>
        <dbReference type="SAM" id="SignalP"/>
    </source>
</evidence>
<keyword evidence="8" id="KW-1015">Disulfide bond</keyword>
<accession>A0ABU2M4W4</accession>
<dbReference type="Proteomes" id="UP001183390">
    <property type="component" value="Unassembled WGS sequence"/>
</dbReference>
<comment type="caution">
    <text evidence="12">The sequence shown here is derived from an EMBL/GenBank/DDBJ whole genome shotgun (WGS) entry which is preliminary data.</text>
</comment>
<evidence type="ECO:0000256" key="9">
    <source>
        <dbReference type="SAM" id="MobiDB-lite"/>
    </source>
</evidence>